<dbReference type="GO" id="GO:0000162">
    <property type="term" value="P:L-tryptophan biosynthetic process"/>
    <property type="evidence" value="ECO:0007669"/>
    <property type="project" value="UniProtKB-UniPathway"/>
</dbReference>
<dbReference type="Pfam" id="PF04715">
    <property type="entry name" value="Anth_synt_I_N"/>
    <property type="match status" value="1"/>
</dbReference>
<evidence type="ECO:0000256" key="8">
    <source>
        <dbReference type="ARBA" id="ARBA00022723"/>
    </source>
</evidence>
<dbReference type="InterPro" id="IPR005801">
    <property type="entry name" value="ADC_synthase"/>
</dbReference>
<protein>
    <recommendedName>
        <fullName evidence="6 15">Anthranilate synthase component 1</fullName>
        <ecNumber evidence="5 15">4.1.3.27</ecNumber>
    </recommendedName>
</protein>
<dbReference type="Pfam" id="PF00425">
    <property type="entry name" value="Chorismate_bind"/>
    <property type="match status" value="1"/>
</dbReference>
<name>A0A7C5WZU0_9AQUI</name>
<comment type="catalytic activity">
    <reaction evidence="14 15">
        <text>chorismate + L-glutamine = anthranilate + pyruvate + L-glutamate + H(+)</text>
        <dbReference type="Rhea" id="RHEA:21732"/>
        <dbReference type="ChEBI" id="CHEBI:15361"/>
        <dbReference type="ChEBI" id="CHEBI:15378"/>
        <dbReference type="ChEBI" id="CHEBI:16567"/>
        <dbReference type="ChEBI" id="CHEBI:29748"/>
        <dbReference type="ChEBI" id="CHEBI:29985"/>
        <dbReference type="ChEBI" id="CHEBI:58359"/>
        <dbReference type="EC" id="4.1.3.27"/>
    </reaction>
</comment>
<evidence type="ECO:0000259" key="17">
    <source>
        <dbReference type="Pfam" id="PF04715"/>
    </source>
</evidence>
<dbReference type="InterPro" id="IPR006805">
    <property type="entry name" value="Anth_synth_I_N"/>
</dbReference>
<keyword evidence="7 15" id="KW-0028">Amino-acid biosynthesis</keyword>
<keyword evidence="12 15" id="KW-0456">Lyase</keyword>
<sequence length="476" mass="53685">MELSLSLEEVKSLSKEFDVIPLFVEVLADTDTPLSLFLKLKDWGKYRALLESAEGGIKWGRFSFVALGSGLSFSFKDQEGDPFEAPKKFLEGLRAYRDPRLPRFWGGLVGYVAYDIVRFFEPVPIGKRDVINLPDMFFFLTELVLIHDNLSGKVKVVVPIFPKEGAEKEYQRAKETLQKALKRIYEGCVYPKNYQDKEPELSLWRSNFTKEGFEKVVLKAKEYIAQGDVIQVVLSQRFSRTFKGNAEDIYRVLRFLNPSPYMFYLDFGDFQVVGSSPEVLVRLEEGKVLTRPIAGTRRRGSTEEEDKALEKELLADEKERAEHLMLVDLGRNDLGRVCKPGTVKVTDFMRVERYSHVMHLVSDVEGDVMEGLSAFDVLKACFPAGTVSGAPKVRAMQIIEELEPERRGIYAGSVGYVSFDGNMDMAIAIRTAVCRGGEVFVQAGAGIVADSDPEKEWWETVNKAKALMKAVDMVGL</sequence>
<evidence type="ECO:0000256" key="3">
    <source>
        <dbReference type="ARBA" id="ARBA00009562"/>
    </source>
</evidence>
<accession>A0A7C5WZU0</accession>
<evidence type="ECO:0000256" key="9">
    <source>
        <dbReference type="ARBA" id="ARBA00022822"/>
    </source>
</evidence>
<gene>
    <name evidence="15 18" type="primary">trpE</name>
    <name evidence="18" type="ORF">ENN04_08300</name>
</gene>
<evidence type="ECO:0000256" key="14">
    <source>
        <dbReference type="ARBA" id="ARBA00047683"/>
    </source>
</evidence>
<evidence type="ECO:0000256" key="11">
    <source>
        <dbReference type="ARBA" id="ARBA00023141"/>
    </source>
</evidence>
<dbReference type="InterPro" id="IPR019999">
    <property type="entry name" value="Anth_synth_I-like"/>
</dbReference>
<evidence type="ECO:0000256" key="5">
    <source>
        <dbReference type="ARBA" id="ARBA00012266"/>
    </source>
</evidence>
<organism evidence="18">
    <name type="scientific">Thermocrinis ruber</name>
    <dbReference type="NCBI Taxonomy" id="75906"/>
    <lineage>
        <taxon>Bacteria</taxon>
        <taxon>Pseudomonadati</taxon>
        <taxon>Aquificota</taxon>
        <taxon>Aquificia</taxon>
        <taxon>Aquificales</taxon>
        <taxon>Aquificaceae</taxon>
        <taxon>Thermocrinis</taxon>
    </lineage>
</organism>
<evidence type="ECO:0000256" key="7">
    <source>
        <dbReference type="ARBA" id="ARBA00022605"/>
    </source>
</evidence>
<evidence type="ECO:0000256" key="12">
    <source>
        <dbReference type="ARBA" id="ARBA00023239"/>
    </source>
</evidence>
<evidence type="ECO:0000256" key="13">
    <source>
        <dbReference type="ARBA" id="ARBA00025634"/>
    </source>
</evidence>
<comment type="caution">
    <text evidence="18">The sequence shown here is derived from an EMBL/GenBank/DDBJ whole genome shotgun (WGS) entry which is preliminary data.</text>
</comment>
<dbReference type="EC" id="4.1.3.27" evidence="5 15"/>
<dbReference type="PRINTS" id="PR00095">
    <property type="entry name" value="ANTSNTHASEI"/>
</dbReference>
<evidence type="ECO:0000256" key="4">
    <source>
        <dbReference type="ARBA" id="ARBA00011575"/>
    </source>
</evidence>
<dbReference type="AlphaFoldDB" id="A0A7C5WZU0"/>
<evidence type="ECO:0000259" key="16">
    <source>
        <dbReference type="Pfam" id="PF00425"/>
    </source>
</evidence>
<dbReference type="NCBIfam" id="TIGR00564">
    <property type="entry name" value="trpE_most"/>
    <property type="match status" value="1"/>
</dbReference>
<proteinExistence type="inferred from homology"/>
<keyword evidence="10 15" id="KW-0460">Magnesium</keyword>
<dbReference type="PANTHER" id="PTHR11236">
    <property type="entry name" value="AMINOBENZOATE/ANTHRANILATE SYNTHASE"/>
    <property type="match status" value="1"/>
</dbReference>
<reference evidence="18" key="1">
    <citation type="journal article" date="2020" name="mSystems">
        <title>Genome- and Community-Level Interaction Insights into Carbon Utilization and Element Cycling Functions of Hydrothermarchaeota in Hydrothermal Sediment.</title>
        <authorList>
            <person name="Zhou Z."/>
            <person name="Liu Y."/>
            <person name="Xu W."/>
            <person name="Pan J."/>
            <person name="Luo Z.H."/>
            <person name="Li M."/>
        </authorList>
    </citation>
    <scope>NUCLEOTIDE SEQUENCE [LARGE SCALE GENOMIC DNA]</scope>
    <source>
        <strain evidence="18">SpSt-114</strain>
    </source>
</reference>
<evidence type="ECO:0000256" key="10">
    <source>
        <dbReference type="ARBA" id="ARBA00022842"/>
    </source>
</evidence>
<dbReference type="GO" id="GO:0004049">
    <property type="term" value="F:anthranilate synthase activity"/>
    <property type="evidence" value="ECO:0007669"/>
    <property type="project" value="UniProtKB-EC"/>
</dbReference>
<feature type="domain" description="Anthranilate synthase component I N-terminal" evidence="17">
    <location>
        <begin position="29"/>
        <end position="154"/>
    </location>
</feature>
<dbReference type="PANTHER" id="PTHR11236:SF48">
    <property type="entry name" value="ISOCHORISMATE SYNTHASE MENF"/>
    <property type="match status" value="1"/>
</dbReference>
<keyword evidence="9 15" id="KW-0822">Tryptophan biosynthesis</keyword>
<dbReference type="GO" id="GO:0046872">
    <property type="term" value="F:metal ion binding"/>
    <property type="evidence" value="ECO:0007669"/>
    <property type="project" value="UniProtKB-KW"/>
</dbReference>
<dbReference type="InterPro" id="IPR015890">
    <property type="entry name" value="Chorismate_C"/>
</dbReference>
<dbReference type="InterPro" id="IPR005256">
    <property type="entry name" value="Anth_synth_I_PabB"/>
</dbReference>
<comment type="similarity">
    <text evidence="3 15">Belongs to the anthranilate synthase component I family.</text>
</comment>
<evidence type="ECO:0000256" key="15">
    <source>
        <dbReference type="RuleBase" id="RU364045"/>
    </source>
</evidence>
<evidence type="ECO:0000256" key="1">
    <source>
        <dbReference type="ARBA" id="ARBA00001946"/>
    </source>
</evidence>
<evidence type="ECO:0000313" key="18">
    <source>
        <dbReference type="EMBL" id="HHO74612.1"/>
    </source>
</evidence>
<evidence type="ECO:0000256" key="2">
    <source>
        <dbReference type="ARBA" id="ARBA00004873"/>
    </source>
</evidence>
<dbReference type="UniPathway" id="UPA00035">
    <property type="reaction ID" value="UER00040"/>
</dbReference>
<keyword evidence="11 15" id="KW-0057">Aromatic amino acid biosynthesis</keyword>
<dbReference type="SUPFAM" id="SSF56322">
    <property type="entry name" value="ADC synthase"/>
    <property type="match status" value="1"/>
</dbReference>
<comment type="subunit">
    <text evidence="4 15">Heterotetramer consisting of two non-identical subunits: a beta subunit (TrpG) and a large alpha subunit (TrpE).</text>
</comment>
<dbReference type="Gene3D" id="3.60.120.10">
    <property type="entry name" value="Anthranilate synthase"/>
    <property type="match status" value="1"/>
</dbReference>
<comment type="pathway">
    <text evidence="2 15">Amino-acid biosynthesis; L-tryptophan biosynthesis; L-tryptophan from chorismate: step 1/5.</text>
</comment>
<evidence type="ECO:0000256" key="6">
    <source>
        <dbReference type="ARBA" id="ARBA00020653"/>
    </source>
</evidence>
<feature type="domain" description="Chorismate-utilising enzyme C-terminal" evidence="16">
    <location>
        <begin position="210"/>
        <end position="463"/>
    </location>
</feature>
<comment type="function">
    <text evidence="13 15">Part of a heterotetrameric complex that catalyzes the two-step biosynthesis of anthranilate, an intermediate in the biosynthesis of L-tryptophan. In the first step, the glutamine-binding beta subunit (TrpG) of anthranilate synthase (AS) provides the glutamine amidotransferase activity which generates ammonia as a substrate that, along with chorismate, is used in the second step, catalyzed by the large alpha subunit of AS (TrpE) to produce anthranilate. In the absence of TrpG, TrpE can synthesize anthranilate directly from chorismate and high concentrations of ammonia.</text>
</comment>
<comment type="cofactor">
    <cofactor evidence="1 15">
        <name>Mg(2+)</name>
        <dbReference type="ChEBI" id="CHEBI:18420"/>
    </cofactor>
</comment>
<dbReference type="EMBL" id="DSAC01000103">
    <property type="protein sequence ID" value="HHO74612.1"/>
    <property type="molecule type" value="Genomic_DNA"/>
</dbReference>
<keyword evidence="8 15" id="KW-0479">Metal-binding</keyword>